<keyword evidence="10" id="KW-1133">Transmembrane helix</keyword>
<evidence type="ECO:0000256" key="1">
    <source>
        <dbReference type="ARBA" id="ARBA00000085"/>
    </source>
</evidence>
<dbReference type="SUPFAM" id="SSF52172">
    <property type="entry name" value="CheY-like"/>
    <property type="match status" value="1"/>
</dbReference>
<keyword evidence="10" id="KW-0812">Transmembrane</keyword>
<reference evidence="13 14" key="1">
    <citation type="journal article" date="2019" name="Sci. Rep.">
        <title>A high-quality genome of Eragrostis curvula grass provides insights into Poaceae evolution and supports new strategies to enhance forage quality.</title>
        <authorList>
            <person name="Carballo J."/>
            <person name="Santos B.A.C.M."/>
            <person name="Zappacosta D."/>
            <person name="Garbus I."/>
            <person name="Selva J.P."/>
            <person name="Gallo C.A."/>
            <person name="Diaz A."/>
            <person name="Albertini E."/>
            <person name="Caccamo M."/>
            <person name="Echenique V."/>
        </authorList>
    </citation>
    <scope>NUCLEOTIDE SEQUENCE [LARGE SCALE GENOMIC DNA]</scope>
    <source>
        <strain evidence="14">cv. Victoria</strain>
        <tissue evidence="13">Leaf</tissue>
    </source>
</reference>
<feature type="compositionally biased region" description="Low complexity" evidence="9">
    <location>
        <begin position="563"/>
        <end position="577"/>
    </location>
</feature>
<evidence type="ECO:0000256" key="8">
    <source>
        <dbReference type="PROSITE-ProRule" id="PRU00169"/>
    </source>
</evidence>
<dbReference type="InterPro" id="IPR036890">
    <property type="entry name" value="HATPase_C_sf"/>
</dbReference>
<dbReference type="PRINTS" id="PR00344">
    <property type="entry name" value="BCTRLSENSOR"/>
</dbReference>
<keyword evidence="5 8" id="KW-0597">Phosphoprotein</keyword>
<dbReference type="Pfam" id="PF00072">
    <property type="entry name" value="Response_reg"/>
    <property type="match status" value="1"/>
</dbReference>
<dbReference type="SUPFAM" id="SSF55874">
    <property type="entry name" value="ATPase domain of HSP90 chaperone/DNA topoisomerase II/histidine kinase"/>
    <property type="match status" value="1"/>
</dbReference>
<protein>
    <recommendedName>
        <fullName evidence="4">histidine kinase</fullName>
        <ecNumber evidence="4">2.7.13.3</ecNumber>
    </recommendedName>
</protein>
<accession>A0A5J9V578</accession>
<evidence type="ECO:0000259" key="11">
    <source>
        <dbReference type="PROSITE" id="PS50109"/>
    </source>
</evidence>
<dbReference type="InterPro" id="IPR011006">
    <property type="entry name" value="CheY-like_superfamily"/>
</dbReference>
<dbReference type="PANTHER" id="PTHR43719:SF67">
    <property type="entry name" value="HISTIDINE KINASE"/>
    <property type="match status" value="1"/>
</dbReference>
<evidence type="ECO:0000256" key="6">
    <source>
        <dbReference type="ARBA" id="ARBA00022864"/>
    </source>
</evidence>
<dbReference type="PANTHER" id="PTHR43719">
    <property type="entry name" value="TWO-COMPONENT HISTIDINE KINASE"/>
    <property type="match status" value="1"/>
</dbReference>
<dbReference type="InterPro" id="IPR004358">
    <property type="entry name" value="Sig_transdc_His_kin-like_C"/>
</dbReference>
<dbReference type="InterPro" id="IPR003661">
    <property type="entry name" value="HisK_dim/P_dom"/>
</dbReference>
<dbReference type="PROSITE" id="PS50109">
    <property type="entry name" value="HIS_KIN"/>
    <property type="match status" value="1"/>
</dbReference>
<evidence type="ECO:0000256" key="3">
    <source>
        <dbReference type="ARBA" id="ARBA00011738"/>
    </source>
</evidence>
<evidence type="ECO:0000256" key="4">
    <source>
        <dbReference type="ARBA" id="ARBA00012438"/>
    </source>
</evidence>
<feature type="modified residue" description="4-aspartylphosphate" evidence="8">
    <location>
        <position position="663"/>
    </location>
</feature>
<feature type="region of interest" description="Disordered" evidence="9">
    <location>
        <begin position="551"/>
        <end position="592"/>
    </location>
</feature>
<dbReference type="GO" id="GO:0009736">
    <property type="term" value="P:cytokinin-activated signaling pathway"/>
    <property type="evidence" value="ECO:0007669"/>
    <property type="project" value="UniProtKB-KW"/>
</dbReference>
<dbReference type="InterPro" id="IPR005467">
    <property type="entry name" value="His_kinase_dom"/>
</dbReference>
<keyword evidence="7" id="KW-0902">Two-component regulatory system</keyword>
<evidence type="ECO:0000256" key="9">
    <source>
        <dbReference type="SAM" id="MobiDB-lite"/>
    </source>
</evidence>
<dbReference type="Gene3D" id="3.40.50.2300">
    <property type="match status" value="1"/>
</dbReference>
<feature type="non-terminal residue" evidence="13">
    <location>
        <position position="1"/>
    </location>
</feature>
<evidence type="ECO:0000259" key="12">
    <source>
        <dbReference type="PROSITE" id="PS50110"/>
    </source>
</evidence>
<dbReference type="SMART" id="SM00448">
    <property type="entry name" value="REC"/>
    <property type="match status" value="1"/>
</dbReference>
<comment type="catalytic activity">
    <reaction evidence="1">
        <text>ATP + protein L-histidine = ADP + protein N-phospho-L-histidine.</text>
        <dbReference type="EC" id="2.7.13.3"/>
    </reaction>
</comment>
<evidence type="ECO:0000313" key="13">
    <source>
        <dbReference type="EMBL" id="TVU30480.1"/>
    </source>
</evidence>
<dbReference type="Pfam" id="PF00512">
    <property type="entry name" value="HisKA"/>
    <property type="match status" value="1"/>
</dbReference>
<dbReference type="AlphaFoldDB" id="A0A5J9V578"/>
<evidence type="ECO:0000256" key="7">
    <source>
        <dbReference type="ARBA" id="ARBA00023012"/>
    </source>
</evidence>
<gene>
    <name evidence="13" type="ORF">EJB05_22107</name>
</gene>
<comment type="subunit">
    <text evidence="3">Homodimer.</text>
</comment>
<dbReference type="PROSITE" id="PS50110">
    <property type="entry name" value="RESPONSE_REGULATORY"/>
    <property type="match status" value="1"/>
</dbReference>
<keyword evidence="10" id="KW-0472">Membrane</keyword>
<dbReference type="CDD" id="cd17546">
    <property type="entry name" value="REC_hyHK_CKI1_RcsC-like"/>
    <property type="match status" value="1"/>
</dbReference>
<dbReference type="EMBL" id="RWGY01000011">
    <property type="protein sequence ID" value="TVU30480.1"/>
    <property type="molecule type" value="Genomic_DNA"/>
</dbReference>
<dbReference type="OrthoDB" id="60033at2759"/>
<dbReference type="Pfam" id="PF02518">
    <property type="entry name" value="HATPase_c"/>
    <property type="match status" value="1"/>
</dbReference>
<dbReference type="SMART" id="SM00388">
    <property type="entry name" value="HisKA"/>
    <property type="match status" value="1"/>
</dbReference>
<evidence type="ECO:0000313" key="14">
    <source>
        <dbReference type="Proteomes" id="UP000324897"/>
    </source>
</evidence>
<proteinExistence type="predicted"/>
<dbReference type="EC" id="2.7.13.3" evidence="4"/>
<name>A0A5J9V578_9POAL</name>
<dbReference type="InterPro" id="IPR036097">
    <property type="entry name" value="HisK_dim/P_sf"/>
</dbReference>
<feature type="transmembrane region" description="Helical" evidence="10">
    <location>
        <begin position="6"/>
        <end position="30"/>
    </location>
</feature>
<feature type="domain" description="Response regulatory" evidence="12">
    <location>
        <begin position="598"/>
        <end position="732"/>
    </location>
</feature>
<dbReference type="InterPro" id="IPR001789">
    <property type="entry name" value="Sig_transdc_resp-reg_receiver"/>
</dbReference>
<dbReference type="CDD" id="cd00082">
    <property type="entry name" value="HisKA"/>
    <property type="match status" value="1"/>
</dbReference>
<keyword evidence="14" id="KW-1185">Reference proteome</keyword>
<dbReference type="InterPro" id="IPR050956">
    <property type="entry name" value="2C_system_His_kinase"/>
</dbReference>
<evidence type="ECO:0000256" key="2">
    <source>
        <dbReference type="ARBA" id="ARBA00002427"/>
    </source>
</evidence>
<comment type="caution">
    <text evidence="13">The sequence shown here is derived from an EMBL/GenBank/DDBJ whole genome shotgun (WGS) entry which is preliminary data.</text>
</comment>
<dbReference type="Gramene" id="TVU30480">
    <property type="protein sequence ID" value="TVU30480"/>
    <property type="gene ID" value="EJB05_22107"/>
</dbReference>
<dbReference type="InterPro" id="IPR003594">
    <property type="entry name" value="HATPase_dom"/>
</dbReference>
<sequence>MSGSGYMGVIVIVVACCVAVIAMVACFLLLRALRRSKGTEASLQASLLRQKEALQQAERKSLNKTNAFAGASHDIRSALAAIKGLVDVSRAEARTNPQMMRNLEQMDVCTKKLLGILNSVLDTSKVESGRMQLEEVEFNLANVLEESMDMINVVGISKGLEVIWDPCDLSVLKCGNVIGDCRRLKQILDNVLGNSVKFTQEGHVVLRAWANRPIPRSSNSVPSRFVFPGLLGNFLCLFKRREHHAHQHTFSSVQNDPNSVELYFEVDDSGIGIPKEKRELVFENYVQVNEGQGGTGLGLGIVQSFVRLMGGEINIKDKEPGEAGTCIGFNVFMKIALIEEEHDIEQGRSIPSMQRSESHMRTSSFGDANSFEGGQCVLLVHGDQTRRILKAWMENLGLEVWLVSEVEFLASTLEKVCHANASLARTSSDSFECRTDQCFMPRDTANQILPMSLNNSNSCKRGIPAGQFSGVLLIIDAHYGKMEEICSEISFADIKNQIPFNFVCLADKKTSSTDLGRLRHTCCDLVLQKPIHGSRLHDLLTVLRDLKVSHTKQPSTHVNPDNAGTSTPGSSGAGTSAMVAHSDPETEVEDDKPLTGTHVLLVEDTLTLQMVGKKILNHLGATVEVAEDGSKAVKFFNATLEQADDSETKDAIISTPYDVILMDCQMPVMDGYEATRRIREAESSYGIHTPIIALTAEAMEEEQQKTILAGMDLHLTKPMERRSIVQAIRRVCSGHN</sequence>
<dbReference type="Gene3D" id="3.30.565.10">
    <property type="entry name" value="Histidine kinase-like ATPase, C-terminal domain"/>
    <property type="match status" value="1"/>
</dbReference>
<evidence type="ECO:0000256" key="10">
    <source>
        <dbReference type="SAM" id="Phobius"/>
    </source>
</evidence>
<organism evidence="13 14">
    <name type="scientific">Eragrostis curvula</name>
    <name type="common">weeping love grass</name>
    <dbReference type="NCBI Taxonomy" id="38414"/>
    <lineage>
        <taxon>Eukaryota</taxon>
        <taxon>Viridiplantae</taxon>
        <taxon>Streptophyta</taxon>
        <taxon>Embryophyta</taxon>
        <taxon>Tracheophyta</taxon>
        <taxon>Spermatophyta</taxon>
        <taxon>Magnoliopsida</taxon>
        <taxon>Liliopsida</taxon>
        <taxon>Poales</taxon>
        <taxon>Poaceae</taxon>
        <taxon>PACMAD clade</taxon>
        <taxon>Chloridoideae</taxon>
        <taxon>Eragrostideae</taxon>
        <taxon>Eragrostidinae</taxon>
        <taxon>Eragrostis</taxon>
    </lineage>
</organism>
<dbReference type="Proteomes" id="UP000324897">
    <property type="component" value="Chromosome 1"/>
</dbReference>
<dbReference type="SMART" id="SM00387">
    <property type="entry name" value="HATPase_c"/>
    <property type="match status" value="1"/>
</dbReference>
<feature type="domain" description="Histidine kinase" evidence="11">
    <location>
        <begin position="70"/>
        <end position="335"/>
    </location>
</feature>
<comment type="function">
    <text evidence="2">Cytokinin receptor related to bacterial two-component regulators. Functions as a histidine kinase and transmits the stress signal to a downstream MAPK cascade.</text>
</comment>
<dbReference type="GO" id="GO:0000155">
    <property type="term" value="F:phosphorelay sensor kinase activity"/>
    <property type="evidence" value="ECO:0007669"/>
    <property type="project" value="InterPro"/>
</dbReference>
<dbReference type="SUPFAM" id="SSF47384">
    <property type="entry name" value="Homodimeric domain of signal transducing histidine kinase"/>
    <property type="match status" value="1"/>
</dbReference>
<keyword evidence="6" id="KW-0932">Cytokinin signaling pathway</keyword>
<dbReference type="Gene3D" id="1.10.287.130">
    <property type="match status" value="1"/>
</dbReference>
<evidence type="ECO:0000256" key="5">
    <source>
        <dbReference type="ARBA" id="ARBA00022553"/>
    </source>
</evidence>